<gene>
    <name evidence="2" type="ORF">ABT56_18805</name>
</gene>
<comment type="caution">
    <text evidence="2">The sequence shown here is derived from an EMBL/GenBank/DDBJ whole genome shotgun (WGS) entry which is preliminary data.</text>
</comment>
<protein>
    <recommendedName>
        <fullName evidence="4">Conjugal transfer protein</fullName>
    </recommendedName>
</protein>
<evidence type="ECO:0008006" key="4">
    <source>
        <dbReference type="Google" id="ProtNLM"/>
    </source>
</evidence>
<dbReference type="STRING" id="1195763.ABT56_18805"/>
<evidence type="ECO:0000313" key="2">
    <source>
        <dbReference type="EMBL" id="KLV03488.1"/>
    </source>
</evidence>
<reference evidence="2 3" key="1">
    <citation type="submission" date="2015-05" db="EMBL/GenBank/DDBJ databases">
        <title>Photobacterium galathea sp. nov.</title>
        <authorList>
            <person name="Machado H."/>
            <person name="Gram L."/>
        </authorList>
    </citation>
    <scope>NUCLEOTIDE SEQUENCE [LARGE SCALE GENOMIC DNA]</scope>
    <source>
        <strain evidence="2 3">CGMCC 1.12159</strain>
    </source>
</reference>
<organism evidence="2 3">
    <name type="scientific">Photobacterium aquae</name>
    <dbReference type="NCBI Taxonomy" id="1195763"/>
    <lineage>
        <taxon>Bacteria</taxon>
        <taxon>Pseudomonadati</taxon>
        <taxon>Pseudomonadota</taxon>
        <taxon>Gammaproteobacteria</taxon>
        <taxon>Vibrionales</taxon>
        <taxon>Vibrionaceae</taxon>
        <taxon>Photobacterium</taxon>
    </lineage>
</organism>
<keyword evidence="3" id="KW-1185">Reference proteome</keyword>
<name>A0A0J1GUT3_9GAMM</name>
<sequence>MVRIIIFSILFVFNTQAFADDDLFKSLSKESDNYVLDHDLLQQLKKPMQHGQFEEAKSFGRSLAFSQQQNFSPIKDELEINSDIHYEVLISDEMGLENIRAILSQIASSGYPVTFYIKGMLPTEKTLNDVFKRSFSYVQGIEPIPSLQLDPNRFENVSSVPFTRMIKGDNLLLSVHGVINPRWLNEQYDSGKRGYQEKQGETFPVTEISPTVVAMERAKSLDAESIIARAKDNYWRKIEFEYVPNAYKTQQRTFIPEIIIPSSITTPDGKVVAAAGKTLNLLETIPFTRQLIVFDATDPRQIEFVKNIEDHRSANTVLISTKFNRERKWEAINDVEAELQNSVYQLNNDLIKGFDIQVVPCIITADNDNKFFSIQEFDVRDLNEHHK</sequence>
<evidence type="ECO:0000313" key="3">
    <source>
        <dbReference type="Proteomes" id="UP000036097"/>
    </source>
</evidence>
<proteinExistence type="predicted"/>
<feature type="signal peptide" evidence="1">
    <location>
        <begin position="1"/>
        <end position="19"/>
    </location>
</feature>
<dbReference type="OrthoDB" id="6625590at2"/>
<dbReference type="EMBL" id="LDOT01000032">
    <property type="protein sequence ID" value="KLV03488.1"/>
    <property type="molecule type" value="Genomic_DNA"/>
</dbReference>
<accession>A0A0J1GUT3</accession>
<evidence type="ECO:0000256" key="1">
    <source>
        <dbReference type="SAM" id="SignalP"/>
    </source>
</evidence>
<keyword evidence="1" id="KW-0732">Signal</keyword>
<dbReference type="Proteomes" id="UP000036097">
    <property type="component" value="Unassembled WGS sequence"/>
</dbReference>
<dbReference type="PATRIC" id="fig|1195763.3.peg.4019"/>
<dbReference type="AlphaFoldDB" id="A0A0J1GUT3"/>
<feature type="chain" id="PRO_5005251946" description="Conjugal transfer protein" evidence="1">
    <location>
        <begin position="20"/>
        <end position="387"/>
    </location>
</feature>
<dbReference type="RefSeq" id="WP_047880451.1">
    <property type="nucleotide sequence ID" value="NZ_LDOT01000032.1"/>
</dbReference>